<dbReference type="PANTHER" id="PTHR45588">
    <property type="entry name" value="TPR DOMAIN-CONTAINING PROTEIN"/>
    <property type="match status" value="1"/>
</dbReference>
<dbReference type="AlphaFoldDB" id="A0A369IJG1"/>
<comment type="caution">
    <text evidence="2">The sequence shown here is derived from an EMBL/GenBank/DDBJ whole genome shotgun (WGS) entry which is preliminary data.</text>
</comment>
<keyword evidence="1" id="KW-0732">Signal</keyword>
<dbReference type="PANTHER" id="PTHR45588:SF1">
    <property type="entry name" value="WW DOMAIN-CONTAINING PROTEIN"/>
    <property type="match status" value="1"/>
</dbReference>
<dbReference type="OrthoDB" id="9778494at2"/>
<dbReference type="InterPro" id="IPR019734">
    <property type="entry name" value="TPR_rpt"/>
</dbReference>
<evidence type="ECO:0000256" key="1">
    <source>
        <dbReference type="SAM" id="SignalP"/>
    </source>
</evidence>
<organism evidence="2 3">
    <name type="scientific">Runella aurantiaca</name>
    <dbReference type="NCBI Taxonomy" id="2282308"/>
    <lineage>
        <taxon>Bacteria</taxon>
        <taxon>Pseudomonadati</taxon>
        <taxon>Bacteroidota</taxon>
        <taxon>Cytophagia</taxon>
        <taxon>Cytophagales</taxon>
        <taxon>Spirosomataceae</taxon>
        <taxon>Runella</taxon>
    </lineage>
</organism>
<name>A0A369IJG1_9BACT</name>
<dbReference type="SUPFAM" id="SSF48452">
    <property type="entry name" value="TPR-like"/>
    <property type="match status" value="2"/>
</dbReference>
<sequence>MRNATLLLLSFAVSCGLTANTNAYAQHDHHVDDTKNSHNHLAHMQASRKQNFYIHNLPAPKLMTGIGGSKMKIETKSEKAQQYFNQGLNLLHDFWDFEAYRAFKEAIRQDSTAVMPYWGLLQTPGPEEDSVLAGQKKNAVKQLKKLLKTANEHEKLYAQLALLDDSLKEKAYPEMLKKYEMIVHKFPEDIDAKLFLALGKMSGFDTDLNPNDGMIYSEYLLRDIQRADPNNHAFHHYWIHQMEHCCPEKALKSADLLTSLAPTSGHIVHMPGHIYNRVGDYKKAHDSFVAAVKVDSAYMKNEGIQEVDNWNYIHNINYLINNCVHDGRHNEALYYAEKLKSMPVTKERKKAYDGTFFQQGTLAPAKMEMAFGYWDKAAAQLEKILDKDTVYSVSNMDFRNGLLLFCKGMDALAKGKLNEATQLSNSLDAFLWRNEKQAGKDSTLSKWLQNPLNTASLELQGCLKSEEGNYTQAIKLLEKAQKQELELGYGEPPLYARPVAMSLARTHEKATQWDKALETYTSLLKRFPNSAYVYHAMLNVYVQKNDTDKIKDLEIKLKEASKYGDKGIYAIVKKK</sequence>
<keyword evidence="3" id="KW-1185">Reference proteome</keyword>
<feature type="chain" id="PRO_5016876467" description="Tetratricopeptide repeat protein" evidence="1">
    <location>
        <begin position="26"/>
        <end position="575"/>
    </location>
</feature>
<gene>
    <name evidence="2" type="ORF">DVG78_05220</name>
</gene>
<evidence type="ECO:0008006" key="4">
    <source>
        <dbReference type="Google" id="ProtNLM"/>
    </source>
</evidence>
<dbReference type="Proteomes" id="UP000253141">
    <property type="component" value="Unassembled WGS sequence"/>
</dbReference>
<dbReference type="EMBL" id="QPIW01000002">
    <property type="protein sequence ID" value="RDB07404.1"/>
    <property type="molecule type" value="Genomic_DNA"/>
</dbReference>
<dbReference type="RefSeq" id="WP_114459977.1">
    <property type="nucleotide sequence ID" value="NZ_QPIW01000002.1"/>
</dbReference>
<feature type="signal peptide" evidence="1">
    <location>
        <begin position="1"/>
        <end position="25"/>
    </location>
</feature>
<evidence type="ECO:0000313" key="3">
    <source>
        <dbReference type="Proteomes" id="UP000253141"/>
    </source>
</evidence>
<dbReference type="Gene3D" id="1.25.40.10">
    <property type="entry name" value="Tetratricopeptide repeat domain"/>
    <property type="match status" value="2"/>
</dbReference>
<accession>A0A369IJG1</accession>
<dbReference type="InterPro" id="IPR011990">
    <property type="entry name" value="TPR-like_helical_dom_sf"/>
</dbReference>
<dbReference type="PROSITE" id="PS51257">
    <property type="entry name" value="PROKAR_LIPOPROTEIN"/>
    <property type="match status" value="1"/>
</dbReference>
<evidence type="ECO:0000313" key="2">
    <source>
        <dbReference type="EMBL" id="RDB07404.1"/>
    </source>
</evidence>
<reference evidence="2 3" key="1">
    <citation type="submission" date="2018-07" db="EMBL/GenBank/DDBJ databases">
        <title>Genome analysis of Runella aurantiaca.</title>
        <authorList>
            <person name="Yang X."/>
        </authorList>
    </citation>
    <scope>NUCLEOTIDE SEQUENCE [LARGE SCALE GENOMIC DNA]</scope>
    <source>
        <strain evidence="2 3">YX9</strain>
    </source>
</reference>
<proteinExistence type="predicted"/>
<protein>
    <recommendedName>
        <fullName evidence="4">Tetratricopeptide repeat protein</fullName>
    </recommendedName>
</protein>
<dbReference type="Pfam" id="PF13174">
    <property type="entry name" value="TPR_6"/>
    <property type="match status" value="1"/>
</dbReference>